<accession>A0A9N9INU0</accession>
<evidence type="ECO:0000313" key="2">
    <source>
        <dbReference type="EMBL" id="CAG8741777.1"/>
    </source>
</evidence>
<feature type="region of interest" description="Disordered" evidence="1">
    <location>
        <begin position="44"/>
        <end position="65"/>
    </location>
</feature>
<reference evidence="2" key="1">
    <citation type="submission" date="2021-06" db="EMBL/GenBank/DDBJ databases">
        <authorList>
            <person name="Kallberg Y."/>
            <person name="Tangrot J."/>
            <person name="Rosling A."/>
        </authorList>
    </citation>
    <scope>NUCLEOTIDE SEQUENCE</scope>
    <source>
        <strain evidence="2">MA453B</strain>
    </source>
</reference>
<organism evidence="2 3">
    <name type="scientific">Dentiscutata erythropus</name>
    <dbReference type="NCBI Taxonomy" id="1348616"/>
    <lineage>
        <taxon>Eukaryota</taxon>
        <taxon>Fungi</taxon>
        <taxon>Fungi incertae sedis</taxon>
        <taxon>Mucoromycota</taxon>
        <taxon>Glomeromycotina</taxon>
        <taxon>Glomeromycetes</taxon>
        <taxon>Diversisporales</taxon>
        <taxon>Gigasporaceae</taxon>
        <taxon>Dentiscutata</taxon>
    </lineage>
</organism>
<comment type="caution">
    <text evidence="2">The sequence shown here is derived from an EMBL/GenBank/DDBJ whole genome shotgun (WGS) entry which is preliminary data.</text>
</comment>
<dbReference type="EMBL" id="CAJVPY010013628">
    <property type="protein sequence ID" value="CAG8741777.1"/>
    <property type="molecule type" value="Genomic_DNA"/>
</dbReference>
<proteinExistence type="predicted"/>
<keyword evidence="3" id="KW-1185">Reference proteome</keyword>
<evidence type="ECO:0000313" key="3">
    <source>
        <dbReference type="Proteomes" id="UP000789405"/>
    </source>
</evidence>
<evidence type="ECO:0000256" key="1">
    <source>
        <dbReference type="SAM" id="MobiDB-lite"/>
    </source>
</evidence>
<dbReference type="Proteomes" id="UP000789405">
    <property type="component" value="Unassembled WGS sequence"/>
</dbReference>
<sequence>MQYRSVCEQVQQDAPKVLFSYSEQKSLDYRTIATSVKKMEALDKPSLNTNTQSSKQSNLRESDDNSDFSFVANGTLVSHLTSSPCRSPGYNFTKLNYLQSSEIEQENRTLESLYSAFIRNAYQTRVFKKEISIYSLRHMIQKYQKWFSQILECGVIGVNNGTKIPLLAIW</sequence>
<name>A0A9N9INU0_9GLOM</name>
<protein>
    <submittedName>
        <fullName evidence="2">28096_t:CDS:1</fullName>
    </submittedName>
</protein>
<dbReference type="AlphaFoldDB" id="A0A9N9INU0"/>
<gene>
    <name evidence="2" type="ORF">DERYTH_LOCUS16072</name>
</gene>
<feature type="compositionally biased region" description="Polar residues" evidence="1">
    <location>
        <begin position="46"/>
        <end position="57"/>
    </location>
</feature>